<dbReference type="PROSITE" id="PS51462">
    <property type="entry name" value="NUDIX"/>
    <property type="match status" value="1"/>
</dbReference>
<dbReference type="InterPro" id="IPR020476">
    <property type="entry name" value="Nudix_hydrolase"/>
</dbReference>
<protein>
    <submittedName>
        <fullName evidence="4">NUDIX domain-containing protein</fullName>
    </submittedName>
</protein>
<dbReference type="PANTHER" id="PTHR43736">
    <property type="entry name" value="ADP-RIBOSE PYROPHOSPHATASE"/>
    <property type="match status" value="1"/>
</dbReference>
<dbReference type="EMBL" id="RXPE01000007">
    <property type="protein sequence ID" value="RTR28329.1"/>
    <property type="molecule type" value="Genomic_DNA"/>
</dbReference>
<keyword evidence="1 2" id="KW-0378">Hydrolase</keyword>
<evidence type="ECO:0000256" key="2">
    <source>
        <dbReference type="RuleBase" id="RU003476"/>
    </source>
</evidence>
<dbReference type="PROSITE" id="PS00893">
    <property type="entry name" value="NUDIX_BOX"/>
    <property type="match status" value="1"/>
</dbReference>
<dbReference type="OrthoDB" id="9804442at2"/>
<keyword evidence="5" id="KW-1185">Reference proteome</keyword>
<evidence type="ECO:0000259" key="3">
    <source>
        <dbReference type="PROSITE" id="PS51462"/>
    </source>
</evidence>
<organism evidence="4 5">
    <name type="scientific">Deinococcus radiophilus</name>
    <dbReference type="NCBI Taxonomy" id="32062"/>
    <lineage>
        <taxon>Bacteria</taxon>
        <taxon>Thermotogati</taxon>
        <taxon>Deinococcota</taxon>
        <taxon>Deinococci</taxon>
        <taxon>Deinococcales</taxon>
        <taxon>Deinococcaceae</taxon>
        <taxon>Deinococcus</taxon>
    </lineage>
</organism>
<dbReference type="Gene3D" id="3.90.79.10">
    <property type="entry name" value="Nucleoside Triphosphate Pyrophosphohydrolase"/>
    <property type="match status" value="1"/>
</dbReference>
<dbReference type="CDD" id="cd04663">
    <property type="entry name" value="NUDIX_Hydrolase"/>
    <property type="match status" value="1"/>
</dbReference>
<evidence type="ECO:0000313" key="5">
    <source>
        <dbReference type="Proteomes" id="UP000277766"/>
    </source>
</evidence>
<dbReference type="Pfam" id="PF00293">
    <property type="entry name" value="NUDIX"/>
    <property type="match status" value="1"/>
</dbReference>
<evidence type="ECO:0000256" key="1">
    <source>
        <dbReference type="ARBA" id="ARBA00022801"/>
    </source>
</evidence>
<proteinExistence type="inferred from homology"/>
<dbReference type="InterPro" id="IPR020084">
    <property type="entry name" value="NUDIX_hydrolase_CS"/>
</dbReference>
<dbReference type="PANTHER" id="PTHR43736:SF1">
    <property type="entry name" value="DIHYDRONEOPTERIN TRIPHOSPHATE DIPHOSPHATASE"/>
    <property type="match status" value="1"/>
</dbReference>
<dbReference type="AlphaFoldDB" id="A0A3S0JSZ9"/>
<dbReference type="GO" id="GO:0016787">
    <property type="term" value="F:hydrolase activity"/>
    <property type="evidence" value="ECO:0007669"/>
    <property type="project" value="UniProtKB-KW"/>
</dbReference>
<feature type="domain" description="Nudix hydrolase" evidence="3">
    <location>
        <begin position="19"/>
        <end position="153"/>
    </location>
</feature>
<dbReference type="SUPFAM" id="SSF55811">
    <property type="entry name" value="Nudix"/>
    <property type="match status" value="1"/>
</dbReference>
<dbReference type="InterPro" id="IPR015797">
    <property type="entry name" value="NUDIX_hydrolase-like_dom_sf"/>
</dbReference>
<gene>
    <name evidence="4" type="ORF">EJ104_05315</name>
</gene>
<sequence length="159" mass="17645">MITPYPNQAQARADAAARSLREKAVCLVVRGGADLLVFDHIPDDGAGVQLPAGGVEPGEPPADAALRELWEESGLRLSEPHLLCCYLWEAQLPHRFTRQVCHAYAFAAPTDTPDNWQHHADGHLFAFRWADVTAPGLDWEMDAAMPFLIRHMTSHQENL</sequence>
<dbReference type="PRINTS" id="PR00502">
    <property type="entry name" value="NUDIXFAMILY"/>
</dbReference>
<reference evidence="4 5" key="1">
    <citation type="submission" date="2018-12" db="EMBL/GenBank/DDBJ databases">
        <title>Deinococcus radiophilus ATCC 27603 genome sequencing and assembly.</title>
        <authorList>
            <person name="Maclea K.S."/>
            <person name="Maynard C.R."/>
        </authorList>
    </citation>
    <scope>NUCLEOTIDE SEQUENCE [LARGE SCALE GENOMIC DNA]</scope>
    <source>
        <strain evidence="4 5">ATCC 27603</strain>
    </source>
</reference>
<comment type="similarity">
    <text evidence="2">Belongs to the Nudix hydrolase family.</text>
</comment>
<name>A0A3S0JSZ9_9DEIO</name>
<dbReference type="InterPro" id="IPR000086">
    <property type="entry name" value="NUDIX_hydrolase_dom"/>
</dbReference>
<comment type="caution">
    <text evidence="4">The sequence shown here is derived from an EMBL/GenBank/DDBJ whole genome shotgun (WGS) entry which is preliminary data.</text>
</comment>
<evidence type="ECO:0000313" key="4">
    <source>
        <dbReference type="EMBL" id="RTR28329.1"/>
    </source>
</evidence>
<accession>A0A3S0JSZ9</accession>
<dbReference type="Proteomes" id="UP000277766">
    <property type="component" value="Unassembled WGS sequence"/>
</dbReference>
<dbReference type="RefSeq" id="WP_126351721.1">
    <property type="nucleotide sequence ID" value="NZ_CP086380.1"/>
</dbReference>